<dbReference type="PROSITE" id="PS51166">
    <property type="entry name" value="CBM20"/>
    <property type="match status" value="1"/>
</dbReference>
<feature type="transmembrane region" description="Helical" evidence="8">
    <location>
        <begin position="325"/>
        <end position="349"/>
    </location>
</feature>
<dbReference type="SUPFAM" id="SSF51445">
    <property type="entry name" value="(Trans)glycosidases"/>
    <property type="match status" value="1"/>
</dbReference>
<dbReference type="InterPro" id="IPR006046">
    <property type="entry name" value="Alpha_amylase"/>
</dbReference>
<keyword evidence="11" id="KW-1185">Reference proteome</keyword>
<evidence type="ECO:0000313" key="10">
    <source>
        <dbReference type="EMBL" id="RKG74759.1"/>
    </source>
</evidence>
<proteinExistence type="inferred from homology"/>
<feature type="transmembrane region" description="Helical" evidence="8">
    <location>
        <begin position="86"/>
        <end position="106"/>
    </location>
</feature>
<feature type="domain" description="CBM20" evidence="9">
    <location>
        <begin position="826"/>
        <end position="928"/>
    </location>
</feature>
<dbReference type="Gene3D" id="3.20.20.80">
    <property type="entry name" value="Glycosidases"/>
    <property type="match status" value="1"/>
</dbReference>
<dbReference type="Proteomes" id="UP000268094">
    <property type="component" value="Unassembled WGS sequence"/>
</dbReference>
<keyword evidence="7" id="KW-0326">Glycosidase</keyword>
<feature type="transmembrane region" description="Helical" evidence="8">
    <location>
        <begin position="237"/>
        <end position="260"/>
    </location>
</feature>
<dbReference type="Gene3D" id="1.20.1250.20">
    <property type="entry name" value="MFS general substrate transporter like domains"/>
    <property type="match status" value="2"/>
</dbReference>
<protein>
    <submittedName>
        <fullName evidence="10">MFS transporter</fullName>
    </submittedName>
</protein>
<dbReference type="GO" id="GO:0005509">
    <property type="term" value="F:calcium ion binding"/>
    <property type="evidence" value="ECO:0007669"/>
    <property type="project" value="InterPro"/>
</dbReference>
<dbReference type="InterPro" id="IPR013783">
    <property type="entry name" value="Ig-like_fold"/>
</dbReference>
<dbReference type="GO" id="GO:0005975">
    <property type="term" value="P:carbohydrate metabolic process"/>
    <property type="evidence" value="ECO:0007669"/>
    <property type="project" value="InterPro"/>
</dbReference>
<evidence type="ECO:0000256" key="7">
    <source>
        <dbReference type="ARBA" id="ARBA00023295"/>
    </source>
</evidence>
<dbReference type="SUPFAM" id="SSF49452">
    <property type="entry name" value="Starch-binding domain-like"/>
    <property type="match status" value="1"/>
</dbReference>
<dbReference type="InterPro" id="IPR011701">
    <property type="entry name" value="MFS"/>
</dbReference>
<dbReference type="SMART" id="SM01065">
    <property type="entry name" value="CBM_2"/>
    <property type="match status" value="1"/>
</dbReference>
<dbReference type="SMART" id="SM00642">
    <property type="entry name" value="Aamy"/>
    <property type="match status" value="1"/>
</dbReference>
<dbReference type="InterPro" id="IPR002044">
    <property type="entry name" value="CBM20"/>
</dbReference>
<keyword evidence="2 8" id="KW-0812">Transmembrane</keyword>
<dbReference type="InterPro" id="IPR013780">
    <property type="entry name" value="Glyco_hydro_b"/>
</dbReference>
<evidence type="ECO:0000256" key="4">
    <source>
        <dbReference type="ARBA" id="ARBA00022989"/>
    </source>
</evidence>
<dbReference type="InterPro" id="IPR013784">
    <property type="entry name" value="Carb-bd-like_fold"/>
</dbReference>
<dbReference type="InterPro" id="IPR036259">
    <property type="entry name" value="MFS_trans_sf"/>
</dbReference>
<feature type="transmembrane region" description="Helical" evidence="8">
    <location>
        <begin position="361"/>
        <end position="379"/>
    </location>
</feature>
<dbReference type="SMART" id="SM00810">
    <property type="entry name" value="Alpha-amyl_C2"/>
    <property type="match status" value="1"/>
</dbReference>
<evidence type="ECO:0000256" key="6">
    <source>
        <dbReference type="ARBA" id="ARBA00023277"/>
    </source>
</evidence>
<feature type="transmembrane region" description="Helical" evidence="8">
    <location>
        <begin position="272"/>
        <end position="293"/>
    </location>
</feature>
<dbReference type="Gene3D" id="2.60.40.1180">
    <property type="entry name" value="Golgi alpha-mannosidase II"/>
    <property type="match status" value="1"/>
</dbReference>
<dbReference type="Pfam" id="PF07821">
    <property type="entry name" value="Alpha-amyl_C2"/>
    <property type="match status" value="1"/>
</dbReference>
<dbReference type="OrthoDB" id="9805159at2"/>
<keyword evidence="6" id="KW-0119">Carbohydrate metabolism</keyword>
<evidence type="ECO:0000256" key="1">
    <source>
        <dbReference type="ARBA" id="ARBA00008061"/>
    </source>
</evidence>
<feature type="transmembrane region" description="Helical" evidence="8">
    <location>
        <begin position="179"/>
        <end position="198"/>
    </location>
</feature>
<dbReference type="Pfam" id="PF00686">
    <property type="entry name" value="CBM_20"/>
    <property type="match status" value="1"/>
</dbReference>
<evidence type="ECO:0000256" key="2">
    <source>
        <dbReference type="ARBA" id="ARBA00022692"/>
    </source>
</evidence>
<dbReference type="InterPro" id="IPR017853">
    <property type="entry name" value="GH"/>
</dbReference>
<dbReference type="PANTHER" id="PTHR43447">
    <property type="entry name" value="ALPHA-AMYLASE"/>
    <property type="match status" value="1"/>
</dbReference>
<feature type="transmembrane region" description="Helical" evidence="8">
    <location>
        <begin position="154"/>
        <end position="173"/>
    </location>
</feature>
<accession>A0A3A8HU82</accession>
<organism evidence="10 11">
    <name type="scientific">Corallococcus terminator</name>
    <dbReference type="NCBI Taxonomy" id="2316733"/>
    <lineage>
        <taxon>Bacteria</taxon>
        <taxon>Pseudomonadati</taxon>
        <taxon>Myxococcota</taxon>
        <taxon>Myxococcia</taxon>
        <taxon>Myxococcales</taxon>
        <taxon>Cystobacterineae</taxon>
        <taxon>Myxococcaceae</taxon>
        <taxon>Corallococcus</taxon>
    </lineage>
</organism>
<dbReference type="InterPro" id="IPR012850">
    <property type="entry name" value="A-amylase_bs_C"/>
</dbReference>
<dbReference type="Gene3D" id="2.60.40.10">
    <property type="entry name" value="Immunoglobulins"/>
    <property type="match status" value="1"/>
</dbReference>
<name>A0A3A8HU82_9BACT</name>
<keyword evidence="5 8" id="KW-0472">Membrane</keyword>
<evidence type="ECO:0000313" key="11">
    <source>
        <dbReference type="Proteomes" id="UP000268094"/>
    </source>
</evidence>
<dbReference type="EMBL" id="RAVZ01000358">
    <property type="protein sequence ID" value="RKG74759.1"/>
    <property type="molecule type" value="Genomic_DNA"/>
</dbReference>
<comment type="similarity">
    <text evidence="1">Belongs to the glycosyl hydrolase 13 family.</text>
</comment>
<evidence type="ECO:0000256" key="8">
    <source>
        <dbReference type="SAM" id="Phobius"/>
    </source>
</evidence>
<dbReference type="PRINTS" id="PR00110">
    <property type="entry name" value="ALPHAAMYLASE"/>
</dbReference>
<dbReference type="RefSeq" id="WP_120544858.1">
    <property type="nucleotide sequence ID" value="NZ_RAVZ01000358.1"/>
</dbReference>
<sequence length="928" mass="97817">MIEPETALPATAPVAEERWSWPPLFGLLEVQFGAAVGFLQTAVPYWLAKDGMPLAQIGVLSGTAFSPHAWKLLWVPLIDLGPWRRVWYGVSTLLTALLILACALLPDPAHQLGVFTLLLTALQAASTTAHAALNGLMATTSKLEDKGRTAGWQMAGNVGATALLGALAIFLASRFSRQVAGSVLATLVLASGAGIFWITERHDPSTVPTGPLLKAAWERVKGIVVDLAKTAFSREGIILLVLCLAPVACGALSNLFSAMAHDYQVPEHTVELVNGLGMGVMGAAGSLVGGWLSDRMNRKLAYALAGAATGLCAFAMAAAPMTTTTYIWGTLAYSFANGAGFAAFAGMVLEMVSEGAAVTTKYSLFVAASNFAISYTTALDGHASAFRGIGTRASIAADGLITFGGISIVVIIFALFLRKKPAAPAAAKPLDGASTDVMIQGFHWNSASAGGWWNTVKNNAATLKSAGFTMVWLPPPSDAAAIQGYLPRQLNVLNSSYGTEAELTAALAALNAQGVKPIADIVVNHRVGTANWADFTNPTWGGCNTVAKGDEWATACGNPDSGEGYAAARDLDHSQAIVRSDLKTWMNSRLKGVGFAGWRFDFVKGFAGSYVKEYVTDTSPWFCVGEHWPTNYFDANNPDNWKSQIIGWVDQTTGTCAAFDFATKGLLNDVLTNNNYARLKASDGKPAGTIGWWPSRSVTFVDNHDTGPSEACGNGQNHWPVPCTKVMQGYAYILTHPGIPTVYWPHYFNWGLGNSIKDLITLRKNAGLTSESPVTILRAEAGLYAATIAGKVAVKIGATAWSPGTGWTLAASGTDYSVWTSGSTPPPTGTTANVEFVCNNGTTVMGQNVYVTGSITELSTWSGTATNKILSPTAYPTWRATYAMPANTSIQWKCVKRDGAGNLVWQGGGNNTVNTPAAGGSITATASF</sequence>
<feature type="transmembrane region" description="Helical" evidence="8">
    <location>
        <begin position="112"/>
        <end position="133"/>
    </location>
</feature>
<dbReference type="GO" id="GO:0004556">
    <property type="term" value="F:alpha-amylase activity"/>
    <property type="evidence" value="ECO:0007669"/>
    <property type="project" value="InterPro"/>
</dbReference>
<evidence type="ECO:0000256" key="5">
    <source>
        <dbReference type="ARBA" id="ARBA00023136"/>
    </source>
</evidence>
<dbReference type="SUPFAM" id="SSF51011">
    <property type="entry name" value="Glycosyl hydrolase domain"/>
    <property type="match status" value="1"/>
</dbReference>
<gene>
    <name evidence="10" type="ORF">D7V88_34490</name>
</gene>
<reference evidence="11" key="1">
    <citation type="submission" date="2018-09" db="EMBL/GenBank/DDBJ databases">
        <authorList>
            <person name="Livingstone P.G."/>
            <person name="Whitworth D.E."/>
        </authorList>
    </citation>
    <scope>NUCLEOTIDE SEQUENCE [LARGE SCALE GENOMIC DNA]</scope>
    <source>
        <strain evidence="11">CA054A</strain>
    </source>
</reference>
<evidence type="ECO:0000259" key="9">
    <source>
        <dbReference type="PROSITE" id="PS51166"/>
    </source>
</evidence>
<evidence type="ECO:0000256" key="3">
    <source>
        <dbReference type="ARBA" id="ARBA00022801"/>
    </source>
</evidence>
<feature type="transmembrane region" description="Helical" evidence="8">
    <location>
        <begin position="300"/>
        <end position="319"/>
    </location>
</feature>
<feature type="transmembrane region" description="Helical" evidence="8">
    <location>
        <begin position="399"/>
        <end position="417"/>
    </location>
</feature>
<keyword evidence="3" id="KW-0378">Hydrolase</keyword>
<dbReference type="SUPFAM" id="SSF103473">
    <property type="entry name" value="MFS general substrate transporter"/>
    <property type="match status" value="1"/>
</dbReference>
<keyword evidence="4 8" id="KW-1133">Transmembrane helix</keyword>
<dbReference type="AlphaFoldDB" id="A0A3A8HU82"/>
<dbReference type="InterPro" id="IPR006047">
    <property type="entry name" value="GH13_cat_dom"/>
</dbReference>
<dbReference type="GO" id="GO:2001070">
    <property type="term" value="F:starch binding"/>
    <property type="evidence" value="ECO:0007669"/>
    <property type="project" value="InterPro"/>
</dbReference>
<dbReference type="GO" id="GO:0022857">
    <property type="term" value="F:transmembrane transporter activity"/>
    <property type="evidence" value="ECO:0007669"/>
    <property type="project" value="InterPro"/>
</dbReference>
<dbReference type="Pfam" id="PF07690">
    <property type="entry name" value="MFS_1"/>
    <property type="match status" value="1"/>
</dbReference>
<comment type="caution">
    <text evidence="10">The sequence shown here is derived from an EMBL/GenBank/DDBJ whole genome shotgun (WGS) entry which is preliminary data.</text>
</comment>
<dbReference type="CDD" id="cd11314">
    <property type="entry name" value="AmyAc_arch_bac_plant_AmyA"/>
    <property type="match status" value="1"/>
</dbReference>